<keyword evidence="4" id="KW-0489">Methyltransferase</keyword>
<dbReference type="GO" id="GO:0005694">
    <property type="term" value="C:chromosome"/>
    <property type="evidence" value="ECO:0007669"/>
    <property type="project" value="UniProtKB-SubCell"/>
</dbReference>
<dbReference type="EMBL" id="JAACNO010000056">
    <property type="protein sequence ID" value="KAF4150455.1"/>
    <property type="molecule type" value="Genomic_DNA"/>
</dbReference>
<evidence type="ECO:0000256" key="3">
    <source>
        <dbReference type="ARBA" id="ARBA00022454"/>
    </source>
</evidence>
<reference evidence="9" key="1">
    <citation type="submission" date="2020-03" db="EMBL/GenBank/DDBJ databases">
        <title>Hybrid Assembly of Korean Phytophthora infestans isolates.</title>
        <authorList>
            <person name="Prokchorchik M."/>
            <person name="Lee Y."/>
            <person name="Seo J."/>
            <person name="Cho J.-H."/>
            <person name="Park Y.-E."/>
            <person name="Jang D.-C."/>
            <person name="Im J.-S."/>
            <person name="Choi J.-G."/>
            <person name="Park H.-J."/>
            <person name="Lee G.-B."/>
            <person name="Lee Y.-G."/>
            <person name="Hong S.-Y."/>
            <person name="Cho K."/>
            <person name="Sohn K.H."/>
        </authorList>
    </citation>
    <scope>NUCLEOTIDE SEQUENCE</scope>
    <source>
        <strain evidence="9">KR_2_A2</strain>
    </source>
</reference>
<evidence type="ECO:0000256" key="1">
    <source>
        <dbReference type="ARBA" id="ARBA00004123"/>
    </source>
</evidence>
<evidence type="ECO:0000256" key="7">
    <source>
        <dbReference type="ARBA" id="ARBA00023242"/>
    </source>
</evidence>
<dbReference type="GO" id="GO:0005634">
    <property type="term" value="C:nucleus"/>
    <property type="evidence" value="ECO:0007669"/>
    <property type="project" value="UniProtKB-SubCell"/>
</dbReference>
<dbReference type="AlphaFoldDB" id="A0A8S9VBT9"/>
<accession>A0A8S9VBT9</accession>
<evidence type="ECO:0000313" key="10">
    <source>
        <dbReference type="Proteomes" id="UP000704712"/>
    </source>
</evidence>
<comment type="caution">
    <text evidence="9">The sequence shown here is derived from an EMBL/GenBank/DDBJ whole genome shotgun (WGS) entry which is preliminary data.</text>
</comment>
<comment type="subcellular location">
    <subcellularLocation>
        <location evidence="2">Chromosome</location>
    </subcellularLocation>
    <subcellularLocation>
        <location evidence="1">Nucleus</location>
    </subcellularLocation>
</comment>
<evidence type="ECO:0000256" key="6">
    <source>
        <dbReference type="ARBA" id="ARBA00022691"/>
    </source>
</evidence>
<dbReference type="InterPro" id="IPR046341">
    <property type="entry name" value="SET_dom_sf"/>
</dbReference>
<dbReference type="PANTHER" id="PTHR22884">
    <property type="entry name" value="SET DOMAIN PROTEINS"/>
    <property type="match status" value="1"/>
</dbReference>
<dbReference type="GO" id="GO:0008168">
    <property type="term" value="F:methyltransferase activity"/>
    <property type="evidence" value="ECO:0007669"/>
    <property type="project" value="UniProtKB-KW"/>
</dbReference>
<proteinExistence type="predicted"/>
<dbReference type="Pfam" id="PF00856">
    <property type="entry name" value="SET"/>
    <property type="match status" value="1"/>
</dbReference>
<dbReference type="PROSITE" id="PS50280">
    <property type="entry name" value="SET"/>
    <property type="match status" value="1"/>
</dbReference>
<dbReference type="InterPro" id="IPR001214">
    <property type="entry name" value="SET_dom"/>
</dbReference>
<evidence type="ECO:0000313" key="9">
    <source>
        <dbReference type="EMBL" id="KAF4150455.1"/>
    </source>
</evidence>
<evidence type="ECO:0000256" key="5">
    <source>
        <dbReference type="ARBA" id="ARBA00022679"/>
    </source>
</evidence>
<evidence type="ECO:0000256" key="4">
    <source>
        <dbReference type="ARBA" id="ARBA00022603"/>
    </source>
</evidence>
<keyword evidence="6" id="KW-0949">S-adenosyl-L-methionine</keyword>
<organism evidence="9 10">
    <name type="scientific">Phytophthora infestans</name>
    <name type="common">Potato late blight agent</name>
    <name type="synonym">Botrytis infestans</name>
    <dbReference type="NCBI Taxonomy" id="4787"/>
    <lineage>
        <taxon>Eukaryota</taxon>
        <taxon>Sar</taxon>
        <taxon>Stramenopiles</taxon>
        <taxon>Oomycota</taxon>
        <taxon>Peronosporomycetes</taxon>
        <taxon>Peronosporales</taxon>
        <taxon>Peronosporaceae</taxon>
        <taxon>Phytophthora</taxon>
    </lineage>
</organism>
<keyword evidence="3" id="KW-0158">Chromosome</keyword>
<keyword evidence="7" id="KW-0539">Nucleus</keyword>
<feature type="domain" description="SET" evidence="8">
    <location>
        <begin position="72"/>
        <end position="191"/>
    </location>
</feature>
<keyword evidence="5" id="KW-0808">Transferase</keyword>
<dbReference type="SMART" id="SM00317">
    <property type="entry name" value="SET"/>
    <property type="match status" value="1"/>
</dbReference>
<dbReference type="SUPFAM" id="SSF82199">
    <property type="entry name" value="SET domain"/>
    <property type="match status" value="1"/>
</dbReference>
<name>A0A8S9VBT9_PHYIN</name>
<protein>
    <submittedName>
        <fullName evidence="9">SET domain-containing protein</fullName>
    </submittedName>
</protein>
<dbReference type="Proteomes" id="UP000704712">
    <property type="component" value="Unassembled WGS sequence"/>
</dbReference>
<dbReference type="InterPro" id="IPR050777">
    <property type="entry name" value="SET2_Histone-Lys_MeTrsfase"/>
</dbReference>
<dbReference type="Gene3D" id="2.170.270.10">
    <property type="entry name" value="SET domain"/>
    <property type="match status" value="1"/>
</dbReference>
<dbReference type="GO" id="GO:0032259">
    <property type="term" value="P:methylation"/>
    <property type="evidence" value="ECO:0007669"/>
    <property type="project" value="UniProtKB-KW"/>
</dbReference>
<sequence length="206" mass="23196">MVTDPVQEAFKSVRVVDSNVSIGGELLVPPHMSAWFVNLTRTRYVAVYSTDEPDVVAAKAVAIERCITSVRSKLALVDCGRKGVGLVAMEFFDADEYVGEYVGEVLTNTEATFQSRYYGRLAHYYMLRMSANQAIDATHFGGRMRFINHSCDPNCVFEKWNVCGQERCGVLLRAKCKEVRNLLSTITFTMSIVRYDDNKRICCGFI</sequence>
<evidence type="ECO:0000256" key="2">
    <source>
        <dbReference type="ARBA" id="ARBA00004286"/>
    </source>
</evidence>
<evidence type="ECO:0000259" key="8">
    <source>
        <dbReference type="PROSITE" id="PS50280"/>
    </source>
</evidence>
<gene>
    <name evidence="9" type="ORF">GN958_ATG00327</name>
</gene>